<proteinExistence type="predicted"/>
<sequence>MKRFILTKQSHLQNNIVMQHEQFNFKAAKEQIDLVDYIFSLGFQYSKQNHHDYWFKSPLHEEHTASFKVDRKRQIWYDHGTGQGGDLIDFIKAFHRCNFKESLIKLQEFQGLNPSTLEVKNKQNIELGNFENADRHIHIISERSIQKYYLIQYIQSRSISISLAEKYLKEVDYSLNGRYYTALGFANNGGGYELRNKYFKGSSMPKAPTILSLSESENDFSQQSLAVFEGFFSMLSFLELLEKDKHFVEKPDSILVLNSLSFLNKSQDLILSFGQIDLYLDGDMAGKKATEQALSWSEKIRDYSHLYEGFKDLNTYLVAQNLQHKEQEDPKISYGLRR</sequence>
<evidence type="ECO:0000256" key="1">
    <source>
        <dbReference type="ARBA" id="ARBA00022723"/>
    </source>
</evidence>
<reference evidence="5 6" key="1">
    <citation type="submission" date="2019-09" db="EMBL/GenBank/DDBJ databases">
        <title>Complete genome sequence of Arachidicoccus sp. B3-10 isolated from apple orchard soil.</title>
        <authorList>
            <person name="Kim H.S."/>
            <person name="Han K.-I."/>
            <person name="Suh M.K."/>
            <person name="Lee K.C."/>
            <person name="Eom M.K."/>
            <person name="Kim J.-S."/>
            <person name="Kang S.W."/>
            <person name="Sin Y."/>
            <person name="Lee J.-S."/>
        </authorList>
    </citation>
    <scope>NUCLEOTIDE SEQUENCE [LARGE SCALE GENOMIC DNA]</scope>
    <source>
        <strain evidence="5 6">B3-10</strain>
    </source>
</reference>
<feature type="domain" description="Zinc finger CHC2-type" evidence="4">
    <location>
        <begin position="58"/>
        <end position="107"/>
    </location>
</feature>
<keyword evidence="1" id="KW-0479">Metal-binding</keyword>
<evidence type="ECO:0000256" key="2">
    <source>
        <dbReference type="ARBA" id="ARBA00022771"/>
    </source>
</evidence>
<dbReference type="InterPro" id="IPR050219">
    <property type="entry name" value="DnaG_primase"/>
</dbReference>
<keyword evidence="3" id="KW-0862">Zinc</keyword>
<evidence type="ECO:0000256" key="3">
    <source>
        <dbReference type="ARBA" id="ARBA00022833"/>
    </source>
</evidence>
<dbReference type="GO" id="GO:0008270">
    <property type="term" value="F:zinc ion binding"/>
    <property type="evidence" value="ECO:0007669"/>
    <property type="project" value="UniProtKB-KW"/>
</dbReference>
<dbReference type="PANTHER" id="PTHR30313:SF2">
    <property type="entry name" value="DNA PRIMASE"/>
    <property type="match status" value="1"/>
</dbReference>
<dbReference type="AlphaFoldDB" id="A0A5P2G6U8"/>
<evidence type="ECO:0000313" key="6">
    <source>
        <dbReference type="Proteomes" id="UP000292424"/>
    </source>
</evidence>
<dbReference type="GO" id="GO:0003677">
    <property type="term" value="F:DNA binding"/>
    <property type="evidence" value="ECO:0007669"/>
    <property type="project" value="InterPro"/>
</dbReference>
<dbReference type="Pfam" id="PF13155">
    <property type="entry name" value="Toprim_2"/>
    <property type="match status" value="1"/>
</dbReference>
<gene>
    <name evidence="5" type="ORF">E0W69_013665</name>
</gene>
<dbReference type="SMART" id="SM00400">
    <property type="entry name" value="ZnF_CHCC"/>
    <property type="match status" value="1"/>
</dbReference>
<dbReference type="SUPFAM" id="SSF57783">
    <property type="entry name" value="Zinc beta-ribbon"/>
    <property type="match status" value="1"/>
</dbReference>
<name>A0A5P2G6U8_9BACT</name>
<dbReference type="Gene3D" id="3.90.580.10">
    <property type="entry name" value="Zinc finger, CHC2-type domain"/>
    <property type="match status" value="1"/>
</dbReference>
<dbReference type="InterPro" id="IPR036977">
    <property type="entry name" value="DNA_primase_Znf_CHC2"/>
</dbReference>
<dbReference type="PANTHER" id="PTHR30313">
    <property type="entry name" value="DNA PRIMASE"/>
    <property type="match status" value="1"/>
</dbReference>
<dbReference type="Pfam" id="PF01807">
    <property type="entry name" value="Zn_ribbon_DnaG"/>
    <property type="match status" value="1"/>
</dbReference>
<dbReference type="InterPro" id="IPR002694">
    <property type="entry name" value="Znf_CHC2"/>
</dbReference>
<dbReference type="Proteomes" id="UP000292424">
    <property type="component" value="Chromosome"/>
</dbReference>
<keyword evidence="2" id="KW-0863">Zinc-finger</keyword>
<protein>
    <submittedName>
        <fullName evidence="5">DNA primase</fullName>
    </submittedName>
</protein>
<organism evidence="5 6">
    <name type="scientific">Rhizosphaericola mali</name>
    <dbReference type="NCBI Taxonomy" id="2545455"/>
    <lineage>
        <taxon>Bacteria</taxon>
        <taxon>Pseudomonadati</taxon>
        <taxon>Bacteroidota</taxon>
        <taxon>Chitinophagia</taxon>
        <taxon>Chitinophagales</taxon>
        <taxon>Chitinophagaceae</taxon>
        <taxon>Rhizosphaericola</taxon>
    </lineage>
</organism>
<evidence type="ECO:0000313" key="5">
    <source>
        <dbReference type="EMBL" id="QES89662.1"/>
    </source>
</evidence>
<dbReference type="GO" id="GO:0006269">
    <property type="term" value="P:DNA replication, synthesis of primer"/>
    <property type="evidence" value="ECO:0007669"/>
    <property type="project" value="TreeGrafter"/>
</dbReference>
<evidence type="ECO:0000259" key="4">
    <source>
        <dbReference type="SMART" id="SM00400"/>
    </source>
</evidence>
<dbReference type="KEGG" id="arac:E0W69_013665"/>
<dbReference type="GO" id="GO:0005737">
    <property type="term" value="C:cytoplasm"/>
    <property type="evidence" value="ECO:0007669"/>
    <property type="project" value="TreeGrafter"/>
</dbReference>
<dbReference type="OrthoDB" id="8536512at2"/>
<dbReference type="Gene3D" id="3.40.1360.10">
    <property type="match status" value="1"/>
</dbReference>
<dbReference type="GO" id="GO:0003899">
    <property type="term" value="F:DNA-directed RNA polymerase activity"/>
    <property type="evidence" value="ECO:0007669"/>
    <property type="project" value="InterPro"/>
</dbReference>
<keyword evidence="6" id="KW-1185">Reference proteome</keyword>
<accession>A0A5P2G6U8</accession>
<dbReference type="EMBL" id="CP044016">
    <property type="protein sequence ID" value="QES89662.1"/>
    <property type="molecule type" value="Genomic_DNA"/>
</dbReference>